<dbReference type="AlphaFoldDB" id="A0A4C1YZ00"/>
<proteinExistence type="predicted"/>
<evidence type="ECO:0000313" key="1">
    <source>
        <dbReference type="EMBL" id="GBP80034.1"/>
    </source>
</evidence>
<sequence>MQCEEKLVLIGKVCVRGQWRMMSTKGVNDVEVPQSVGVVSKCARACSQACIRDGAICHTIRHPHAAPCGFSAFRVLLLRSSARGGSTHCCVYTLTELEKYINKMYTRDEPAFETYLKSQQNSFFLSMNVVIYFEPLLGRGGALRPPVAPRSSRHCHRRSGVVAARGGFRVRIMRGALFDLTIL</sequence>
<name>A0A4C1YZ00_EUMVA</name>
<dbReference type="EMBL" id="BGZK01001443">
    <property type="protein sequence ID" value="GBP80034.1"/>
    <property type="molecule type" value="Genomic_DNA"/>
</dbReference>
<gene>
    <name evidence="1" type="ORF">EVAR_53174_1</name>
</gene>
<comment type="caution">
    <text evidence="1">The sequence shown here is derived from an EMBL/GenBank/DDBJ whole genome shotgun (WGS) entry which is preliminary data.</text>
</comment>
<evidence type="ECO:0000313" key="2">
    <source>
        <dbReference type="Proteomes" id="UP000299102"/>
    </source>
</evidence>
<organism evidence="1 2">
    <name type="scientific">Eumeta variegata</name>
    <name type="common">Bagworm moth</name>
    <name type="synonym">Eumeta japonica</name>
    <dbReference type="NCBI Taxonomy" id="151549"/>
    <lineage>
        <taxon>Eukaryota</taxon>
        <taxon>Metazoa</taxon>
        <taxon>Ecdysozoa</taxon>
        <taxon>Arthropoda</taxon>
        <taxon>Hexapoda</taxon>
        <taxon>Insecta</taxon>
        <taxon>Pterygota</taxon>
        <taxon>Neoptera</taxon>
        <taxon>Endopterygota</taxon>
        <taxon>Lepidoptera</taxon>
        <taxon>Glossata</taxon>
        <taxon>Ditrysia</taxon>
        <taxon>Tineoidea</taxon>
        <taxon>Psychidae</taxon>
        <taxon>Oiketicinae</taxon>
        <taxon>Eumeta</taxon>
    </lineage>
</organism>
<dbReference type="Proteomes" id="UP000299102">
    <property type="component" value="Unassembled WGS sequence"/>
</dbReference>
<reference evidence="1 2" key="1">
    <citation type="journal article" date="2019" name="Commun. Biol.">
        <title>The bagworm genome reveals a unique fibroin gene that provides high tensile strength.</title>
        <authorList>
            <person name="Kono N."/>
            <person name="Nakamura H."/>
            <person name="Ohtoshi R."/>
            <person name="Tomita M."/>
            <person name="Numata K."/>
            <person name="Arakawa K."/>
        </authorList>
    </citation>
    <scope>NUCLEOTIDE SEQUENCE [LARGE SCALE GENOMIC DNA]</scope>
</reference>
<protein>
    <submittedName>
        <fullName evidence="1">Uncharacterized protein</fullName>
    </submittedName>
</protein>
<keyword evidence="2" id="KW-1185">Reference proteome</keyword>
<accession>A0A4C1YZ00</accession>